<dbReference type="PRINTS" id="PR00311">
    <property type="entry name" value="BLEOMYCINRST"/>
</dbReference>
<proteinExistence type="inferred from homology"/>
<dbReference type="EMBL" id="JRLX01000026">
    <property type="protein sequence ID" value="KGO85204.1"/>
    <property type="molecule type" value="Genomic_DNA"/>
</dbReference>
<feature type="domain" description="VOC" evidence="4">
    <location>
        <begin position="3"/>
        <end position="117"/>
    </location>
</feature>
<dbReference type="InterPro" id="IPR037523">
    <property type="entry name" value="VOC_core"/>
</dbReference>
<reference evidence="5 6" key="1">
    <citation type="submission" date="2013-09" db="EMBL/GenBank/DDBJ databases">
        <authorList>
            <person name="Zeng Z."/>
            <person name="Chen C."/>
        </authorList>
    </citation>
    <scope>NUCLEOTIDE SEQUENCE [LARGE SCALE GENOMIC DNA]</scope>
    <source>
        <strain evidence="5 6">WB 3.3-2</strain>
    </source>
</reference>
<sequence length="123" mass="14315">MAKLTSLTPMFWTKEIAATVAFYTDVLGFECGLLEEGWAVLLRDEIEVMLAYPNEHVTFNGPMFTGSFYINTTNVDELWEAYKDTCNICYPIENFEYGMREFAIYDNNDYILQFGQPINQEEE</sequence>
<organism evidence="5 6">
    <name type="scientific">Flavobacterium rivuli WB 3.3-2 = DSM 21788</name>
    <dbReference type="NCBI Taxonomy" id="1121895"/>
    <lineage>
        <taxon>Bacteria</taxon>
        <taxon>Pseudomonadati</taxon>
        <taxon>Bacteroidota</taxon>
        <taxon>Flavobacteriia</taxon>
        <taxon>Flavobacteriales</taxon>
        <taxon>Flavobacteriaceae</taxon>
        <taxon>Flavobacterium</taxon>
    </lineage>
</organism>
<dbReference type="OrthoDB" id="66829at2"/>
<dbReference type="Gene3D" id="3.10.180.10">
    <property type="entry name" value="2,3-Dihydroxybiphenyl 1,2-Dioxygenase, domain 1"/>
    <property type="match status" value="1"/>
</dbReference>
<dbReference type="AlphaFoldDB" id="A0A0A2LYZ3"/>
<dbReference type="RefSeq" id="WP_026300004.1">
    <property type="nucleotide sequence ID" value="NZ_JRLX01000026.1"/>
</dbReference>
<dbReference type="InterPro" id="IPR000335">
    <property type="entry name" value="Bleomycin-R"/>
</dbReference>
<comment type="caution">
    <text evidence="5">The sequence shown here is derived from an EMBL/GenBank/DDBJ whole genome shotgun (WGS) entry which is preliminary data.</text>
</comment>
<comment type="similarity">
    <text evidence="1">Belongs to the bleomycin resistance protein family.</text>
</comment>
<name>A0A0A2LYZ3_9FLAO</name>
<protein>
    <recommendedName>
        <fullName evidence="2">Bleomycin resistance protein</fullName>
    </recommendedName>
</protein>
<dbReference type="eggNOG" id="COG0346">
    <property type="taxonomic scope" value="Bacteria"/>
</dbReference>
<keyword evidence="3" id="KW-0046">Antibiotic resistance</keyword>
<evidence type="ECO:0000313" key="5">
    <source>
        <dbReference type="EMBL" id="KGO85204.1"/>
    </source>
</evidence>
<dbReference type="PROSITE" id="PS51819">
    <property type="entry name" value="VOC"/>
    <property type="match status" value="1"/>
</dbReference>
<dbReference type="InterPro" id="IPR029068">
    <property type="entry name" value="Glyas_Bleomycin-R_OHBP_Dase"/>
</dbReference>
<gene>
    <name evidence="5" type="ORF">Q765_17740</name>
</gene>
<evidence type="ECO:0000256" key="3">
    <source>
        <dbReference type="ARBA" id="ARBA00023251"/>
    </source>
</evidence>
<accession>A0A0A2LYZ3</accession>
<keyword evidence="6" id="KW-1185">Reference proteome</keyword>
<evidence type="ECO:0000259" key="4">
    <source>
        <dbReference type="PROSITE" id="PS51819"/>
    </source>
</evidence>
<evidence type="ECO:0000256" key="1">
    <source>
        <dbReference type="ARBA" id="ARBA00011051"/>
    </source>
</evidence>
<dbReference type="STRING" id="1121895.GCA_000378485_02110"/>
<dbReference type="SUPFAM" id="SSF54593">
    <property type="entry name" value="Glyoxalase/Bleomycin resistance protein/Dihydroxybiphenyl dioxygenase"/>
    <property type="match status" value="1"/>
</dbReference>
<dbReference type="GO" id="GO:0046677">
    <property type="term" value="P:response to antibiotic"/>
    <property type="evidence" value="ECO:0007669"/>
    <property type="project" value="UniProtKB-KW"/>
</dbReference>
<dbReference type="InterPro" id="IPR004360">
    <property type="entry name" value="Glyas_Fos-R_dOase_dom"/>
</dbReference>
<dbReference type="Proteomes" id="UP000030152">
    <property type="component" value="Unassembled WGS sequence"/>
</dbReference>
<dbReference type="Pfam" id="PF00903">
    <property type="entry name" value="Glyoxalase"/>
    <property type="match status" value="1"/>
</dbReference>
<evidence type="ECO:0000256" key="2">
    <source>
        <dbReference type="ARBA" id="ARBA00021572"/>
    </source>
</evidence>
<evidence type="ECO:0000313" key="6">
    <source>
        <dbReference type="Proteomes" id="UP000030152"/>
    </source>
</evidence>